<organism evidence="1 2">
    <name type="scientific">Microbacterium aurantiacum</name>
    <dbReference type="NCBI Taxonomy" id="162393"/>
    <lineage>
        <taxon>Bacteria</taxon>
        <taxon>Bacillati</taxon>
        <taxon>Actinomycetota</taxon>
        <taxon>Actinomycetes</taxon>
        <taxon>Micrococcales</taxon>
        <taxon>Microbacteriaceae</taxon>
        <taxon>Microbacterium</taxon>
    </lineage>
</organism>
<gene>
    <name evidence="1" type="ORF">XI38_10490</name>
</gene>
<protein>
    <submittedName>
        <fullName evidence="1">Uncharacterized protein</fullName>
    </submittedName>
</protein>
<comment type="caution">
    <text evidence="1">The sequence shown here is derived from an EMBL/GenBank/DDBJ whole genome shotgun (WGS) entry which is preliminary data.</text>
</comment>
<dbReference type="Proteomes" id="UP000037737">
    <property type="component" value="Unassembled WGS sequence"/>
</dbReference>
<accession>A0A0M8MF94</accession>
<dbReference type="EMBL" id="LAVO01000011">
    <property type="protein sequence ID" value="KOS10278.1"/>
    <property type="molecule type" value="Genomic_DNA"/>
</dbReference>
<evidence type="ECO:0000313" key="1">
    <source>
        <dbReference type="EMBL" id="KOS10278.1"/>
    </source>
</evidence>
<evidence type="ECO:0000313" key="2">
    <source>
        <dbReference type="Proteomes" id="UP000037737"/>
    </source>
</evidence>
<dbReference type="PATRIC" id="fig|84292.3.peg.2141"/>
<reference evidence="1" key="1">
    <citation type="submission" date="2015-04" db="EMBL/GenBank/DDBJ databases">
        <title>Complete genome sequence of Microbacterium chocolatum SIT 101, a bacterium enantioselectively hydrolyzing mesomeric diesters.</title>
        <authorList>
            <person name="Li X."/>
            <person name="Xu Y."/>
        </authorList>
    </citation>
    <scope>NUCLEOTIDE SEQUENCE [LARGE SCALE GENOMIC DNA]</scope>
    <source>
        <strain evidence="1">SIT 101</strain>
    </source>
</reference>
<dbReference type="AlphaFoldDB" id="A0A0M8MF94"/>
<name>A0A0M8MF94_9MICO</name>
<keyword evidence="2" id="KW-1185">Reference proteome</keyword>
<sequence length="68" mass="7316">MTTLTAPHRIPGLSLPDRAPLDVARRLEAYVARRAHRDREGAREAAEAAYAELQAAARASGALGLLPR</sequence>
<dbReference type="KEGG" id="mcw:A8L33_11035"/>
<proteinExistence type="predicted"/>